<dbReference type="EMBL" id="FZNW01000001">
    <property type="protein sequence ID" value="SNR29142.1"/>
    <property type="molecule type" value="Genomic_DNA"/>
</dbReference>
<feature type="compositionally biased region" description="Basic and acidic residues" evidence="1">
    <location>
        <begin position="30"/>
        <end position="45"/>
    </location>
</feature>
<proteinExistence type="predicted"/>
<name>A0A238V3S5_9PSEU</name>
<gene>
    <name evidence="2" type="ORF">SAMN06265360_101312</name>
</gene>
<evidence type="ECO:0000313" key="2">
    <source>
        <dbReference type="EMBL" id="SNR29142.1"/>
    </source>
</evidence>
<evidence type="ECO:0000313" key="3">
    <source>
        <dbReference type="Proteomes" id="UP000198348"/>
    </source>
</evidence>
<dbReference type="AlphaFoldDB" id="A0A238V3S5"/>
<sequence length="45" mass="4469">MAVFRPVRMGVEEVGGPVVAGAGPAPAPACRERPSAEARGHGLSA</sequence>
<protein>
    <submittedName>
        <fullName evidence="2">Uncharacterized protein</fullName>
    </submittedName>
</protein>
<feature type="region of interest" description="Disordered" evidence="1">
    <location>
        <begin position="16"/>
        <end position="45"/>
    </location>
</feature>
<organism evidence="2 3">
    <name type="scientific">Haloechinothrix alba</name>
    <dbReference type="NCBI Taxonomy" id="664784"/>
    <lineage>
        <taxon>Bacteria</taxon>
        <taxon>Bacillati</taxon>
        <taxon>Actinomycetota</taxon>
        <taxon>Actinomycetes</taxon>
        <taxon>Pseudonocardiales</taxon>
        <taxon>Pseudonocardiaceae</taxon>
        <taxon>Haloechinothrix</taxon>
    </lineage>
</organism>
<dbReference type="Proteomes" id="UP000198348">
    <property type="component" value="Unassembled WGS sequence"/>
</dbReference>
<evidence type="ECO:0000256" key="1">
    <source>
        <dbReference type="SAM" id="MobiDB-lite"/>
    </source>
</evidence>
<keyword evidence="3" id="KW-1185">Reference proteome</keyword>
<accession>A0A238V3S5</accession>
<reference evidence="2 3" key="1">
    <citation type="submission" date="2017-06" db="EMBL/GenBank/DDBJ databases">
        <authorList>
            <person name="Kim H.J."/>
            <person name="Triplett B.A."/>
        </authorList>
    </citation>
    <scope>NUCLEOTIDE SEQUENCE [LARGE SCALE GENOMIC DNA]</scope>
    <source>
        <strain evidence="2 3">DSM 45207</strain>
    </source>
</reference>